<evidence type="ECO:0000259" key="6">
    <source>
        <dbReference type="PROSITE" id="PS50011"/>
    </source>
</evidence>
<dbReference type="GO" id="GO:0004712">
    <property type="term" value="F:protein serine/threonine/tyrosine kinase activity"/>
    <property type="evidence" value="ECO:0007669"/>
    <property type="project" value="TreeGrafter"/>
</dbReference>
<evidence type="ECO:0000256" key="4">
    <source>
        <dbReference type="ARBA" id="ARBA00022777"/>
    </source>
</evidence>
<dbReference type="Gene3D" id="3.30.200.20">
    <property type="entry name" value="Phosphorylase Kinase, domain 1"/>
    <property type="match status" value="1"/>
</dbReference>
<reference evidence="7 8" key="1">
    <citation type="journal article" date="2009" name="Science">
        <title>Green evolution and dynamic adaptations revealed by genomes of the marine picoeukaryotes Micromonas.</title>
        <authorList>
            <person name="Worden A.Z."/>
            <person name="Lee J.H."/>
            <person name="Mock T."/>
            <person name="Rouze P."/>
            <person name="Simmons M.P."/>
            <person name="Aerts A.L."/>
            <person name="Allen A.E."/>
            <person name="Cuvelier M.L."/>
            <person name="Derelle E."/>
            <person name="Everett M.V."/>
            <person name="Foulon E."/>
            <person name="Grimwood J."/>
            <person name="Gundlach H."/>
            <person name="Henrissat B."/>
            <person name="Napoli C."/>
            <person name="McDonald S.M."/>
            <person name="Parker M.S."/>
            <person name="Rombauts S."/>
            <person name="Salamov A."/>
            <person name="Von Dassow P."/>
            <person name="Badger J.H."/>
            <person name="Coutinho P.M."/>
            <person name="Demir E."/>
            <person name="Dubchak I."/>
            <person name="Gentemann C."/>
            <person name="Eikrem W."/>
            <person name="Gready J.E."/>
            <person name="John U."/>
            <person name="Lanier W."/>
            <person name="Lindquist E.A."/>
            <person name="Lucas S."/>
            <person name="Mayer K.F."/>
            <person name="Moreau H."/>
            <person name="Not F."/>
            <person name="Otillar R."/>
            <person name="Panaud O."/>
            <person name="Pangilinan J."/>
            <person name="Paulsen I."/>
            <person name="Piegu B."/>
            <person name="Poliakov A."/>
            <person name="Robbens S."/>
            <person name="Schmutz J."/>
            <person name="Toulza E."/>
            <person name="Wyss T."/>
            <person name="Zelensky A."/>
            <person name="Zhou K."/>
            <person name="Armbrust E.V."/>
            <person name="Bhattacharya D."/>
            <person name="Goodenough U.W."/>
            <person name="Van de Peer Y."/>
            <person name="Grigoriev I.V."/>
        </authorList>
    </citation>
    <scope>NUCLEOTIDE SEQUENCE [LARGE SCALE GENOMIC DNA]</scope>
    <source>
        <strain evidence="8">RCC299 / NOUM17</strain>
    </source>
</reference>
<dbReference type="GO" id="GO:0004674">
    <property type="term" value="F:protein serine/threonine kinase activity"/>
    <property type="evidence" value="ECO:0007669"/>
    <property type="project" value="UniProtKB-KW"/>
</dbReference>
<feature type="non-terminal residue" evidence="7">
    <location>
        <position position="1"/>
    </location>
</feature>
<evidence type="ECO:0000256" key="1">
    <source>
        <dbReference type="ARBA" id="ARBA00022527"/>
    </source>
</evidence>
<dbReference type="GO" id="GO:0005634">
    <property type="term" value="C:nucleus"/>
    <property type="evidence" value="ECO:0007669"/>
    <property type="project" value="TreeGrafter"/>
</dbReference>
<dbReference type="SMART" id="SM00220">
    <property type="entry name" value="S_TKc"/>
    <property type="match status" value="1"/>
</dbReference>
<dbReference type="Pfam" id="PF00069">
    <property type="entry name" value="Pkinase"/>
    <property type="match status" value="1"/>
</dbReference>
<dbReference type="GO" id="GO:0005524">
    <property type="term" value="F:ATP binding"/>
    <property type="evidence" value="ECO:0007669"/>
    <property type="project" value="UniProtKB-KW"/>
</dbReference>
<dbReference type="GO" id="GO:0033316">
    <property type="term" value="P:meiotic spindle assembly checkpoint signaling"/>
    <property type="evidence" value="ECO:0007669"/>
    <property type="project" value="TreeGrafter"/>
</dbReference>
<dbReference type="GO" id="GO:0098813">
    <property type="term" value="P:nuclear chromosome segregation"/>
    <property type="evidence" value="ECO:0007669"/>
    <property type="project" value="UniProtKB-ARBA"/>
</dbReference>
<dbReference type="PANTHER" id="PTHR22974">
    <property type="entry name" value="MIXED LINEAGE PROTEIN KINASE"/>
    <property type="match status" value="1"/>
</dbReference>
<feature type="non-terminal residue" evidence="7">
    <location>
        <position position="314"/>
    </location>
</feature>
<dbReference type="FunFam" id="1.10.510.10:FF:000224">
    <property type="entry name" value="serine/threonine-protein kinase mph1 isoform X1"/>
    <property type="match status" value="1"/>
</dbReference>
<dbReference type="PROSITE" id="PS50011">
    <property type="entry name" value="PROTEIN_KINASE_DOM"/>
    <property type="match status" value="1"/>
</dbReference>
<evidence type="ECO:0000256" key="3">
    <source>
        <dbReference type="ARBA" id="ARBA00022741"/>
    </source>
</evidence>
<keyword evidence="8" id="KW-1185">Reference proteome</keyword>
<organism evidence="7 8">
    <name type="scientific">Micromonas commoda (strain RCC299 / NOUM17 / CCMP2709)</name>
    <name type="common">Picoplanktonic green alga</name>
    <dbReference type="NCBI Taxonomy" id="296587"/>
    <lineage>
        <taxon>Eukaryota</taxon>
        <taxon>Viridiplantae</taxon>
        <taxon>Chlorophyta</taxon>
        <taxon>Mamiellophyceae</taxon>
        <taxon>Mamiellales</taxon>
        <taxon>Mamiellaceae</taxon>
        <taxon>Micromonas</taxon>
    </lineage>
</organism>
<keyword evidence="2" id="KW-0808">Transferase</keyword>
<dbReference type="FunFam" id="3.30.200.20:FF:000131">
    <property type="entry name" value="Dual specificity protein kinase TTK"/>
    <property type="match status" value="1"/>
</dbReference>
<dbReference type="EMBL" id="CP001328">
    <property type="protein sequence ID" value="ACO64747.1"/>
    <property type="molecule type" value="Genomic_DNA"/>
</dbReference>
<keyword evidence="1" id="KW-0723">Serine/threonine-protein kinase</keyword>
<name>C1E9V7_MICCC</name>
<dbReference type="PROSITE" id="PS00108">
    <property type="entry name" value="PROTEIN_KINASE_ST"/>
    <property type="match status" value="1"/>
</dbReference>
<proteinExistence type="predicted"/>
<evidence type="ECO:0000256" key="5">
    <source>
        <dbReference type="ARBA" id="ARBA00022840"/>
    </source>
</evidence>
<feature type="domain" description="Protein kinase" evidence="6">
    <location>
        <begin position="27"/>
        <end position="312"/>
    </location>
</feature>
<dbReference type="InParanoid" id="C1E9V7"/>
<dbReference type="STRING" id="296587.C1E9V7"/>
<dbReference type="GO" id="GO:0000776">
    <property type="term" value="C:kinetochore"/>
    <property type="evidence" value="ECO:0007669"/>
    <property type="project" value="TreeGrafter"/>
</dbReference>
<dbReference type="CDD" id="cd14131">
    <property type="entry name" value="PKc_Mps1"/>
    <property type="match status" value="1"/>
</dbReference>
<dbReference type="Proteomes" id="UP000002009">
    <property type="component" value="Chromosome 7"/>
</dbReference>
<dbReference type="InterPro" id="IPR008271">
    <property type="entry name" value="Ser/Thr_kinase_AS"/>
</dbReference>
<sequence length="314" mass="35102">KVAEEKKKSRPRVRENSEMVVVRGVKYLKLECVGQGGTCKVYKVLCPKRKTYALKRIRLQGREKETIAGFMDEIRLLQSLRGKDNIIQLVDAEVCKTEGLIYVVLEYGEIDLARLLSKREKQARAKGKGGANGQSNAGMIDDNFLRLYFEQMVEAVGTIHELKIVHSDLKPANFLFVEGALKLIDFGIAKQDTSKTDTTNIVRDHQVGTVNYMSPEAILNGQPSALGGPLKVGRASDIWSLGCILYQMVYGQTPFARITGMIPKLHAITDPKHEIPMPPVANPHLTALISACLERHPHRRITIAEILKHPFLRP</sequence>
<gene>
    <name evidence="7" type="ORF">MICPUN_67779</name>
</gene>
<dbReference type="GeneID" id="8245133"/>
<dbReference type="GO" id="GO:0007094">
    <property type="term" value="P:mitotic spindle assembly checkpoint signaling"/>
    <property type="evidence" value="ECO:0007669"/>
    <property type="project" value="TreeGrafter"/>
</dbReference>
<evidence type="ECO:0000256" key="2">
    <source>
        <dbReference type="ARBA" id="ARBA00022679"/>
    </source>
</evidence>
<dbReference type="AlphaFoldDB" id="C1E9V7"/>
<dbReference type="eggNOG" id="KOG0596">
    <property type="taxonomic scope" value="Eukaryota"/>
</dbReference>
<dbReference type="OrthoDB" id="20524at2759"/>
<protein>
    <recommendedName>
        <fullName evidence="6">Protein kinase domain-containing protein</fullName>
    </recommendedName>
</protein>
<evidence type="ECO:0000313" key="8">
    <source>
        <dbReference type="Proteomes" id="UP000002009"/>
    </source>
</evidence>
<keyword evidence="5" id="KW-0067">ATP-binding</keyword>
<dbReference type="Gene3D" id="1.10.510.10">
    <property type="entry name" value="Transferase(Phosphotransferase) domain 1"/>
    <property type="match status" value="1"/>
</dbReference>
<dbReference type="KEGG" id="mis:MICPUN_67779"/>
<evidence type="ECO:0000313" key="7">
    <source>
        <dbReference type="EMBL" id="ACO64747.1"/>
    </source>
</evidence>
<keyword evidence="3" id="KW-0547">Nucleotide-binding</keyword>
<dbReference type="InterPro" id="IPR011009">
    <property type="entry name" value="Kinase-like_dom_sf"/>
</dbReference>
<dbReference type="InterPro" id="IPR027084">
    <property type="entry name" value="Mps1_cat"/>
</dbReference>
<dbReference type="OMA" id="QKMRAIP"/>
<accession>C1E9V7</accession>
<dbReference type="GO" id="GO:0034501">
    <property type="term" value="P:protein localization to kinetochore"/>
    <property type="evidence" value="ECO:0007669"/>
    <property type="project" value="TreeGrafter"/>
</dbReference>
<dbReference type="PANTHER" id="PTHR22974:SF21">
    <property type="entry name" value="DUAL SPECIFICITY PROTEIN KINASE TTK"/>
    <property type="match status" value="1"/>
</dbReference>
<keyword evidence="4" id="KW-0418">Kinase</keyword>
<dbReference type="RefSeq" id="XP_002503489.1">
    <property type="nucleotide sequence ID" value="XM_002503443.1"/>
</dbReference>
<dbReference type="InterPro" id="IPR000719">
    <property type="entry name" value="Prot_kinase_dom"/>
</dbReference>
<dbReference type="SUPFAM" id="SSF56112">
    <property type="entry name" value="Protein kinase-like (PK-like)"/>
    <property type="match status" value="1"/>
</dbReference>